<dbReference type="EMBL" id="CP006912">
    <property type="protein sequence ID" value="AHB47761.1"/>
    <property type="molecule type" value="Genomic_DNA"/>
</dbReference>
<dbReference type="HOGENOM" id="CLU_041013_1_2_5"/>
<dbReference type="PATRIC" id="fig|1029756.8.peg.841"/>
<feature type="compositionally biased region" description="Basic and acidic residues" evidence="14">
    <location>
        <begin position="1"/>
        <end position="24"/>
    </location>
</feature>
<dbReference type="Pfam" id="PF01312">
    <property type="entry name" value="Bac_export_2"/>
    <property type="match status" value="1"/>
</dbReference>
<evidence type="ECO:0000256" key="11">
    <source>
        <dbReference type="ARBA" id="ARBA00023225"/>
    </source>
</evidence>
<dbReference type="GO" id="GO:0009306">
    <property type="term" value="P:protein secretion"/>
    <property type="evidence" value="ECO:0007669"/>
    <property type="project" value="InterPro"/>
</dbReference>
<evidence type="ECO:0000256" key="13">
    <source>
        <dbReference type="RuleBase" id="RU364091"/>
    </source>
</evidence>
<evidence type="ECO:0000256" key="5">
    <source>
        <dbReference type="ARBA" id="ARBA00022475"/>
    </source>
</evidence>
<keyword evidence="11 13" id="KW-1006">Bacterial flagellum protein export</keyword>
<dbReference type="KEGG" id="hni:W911_04020"/>
<dbReference type="Proteomes" id="UP000018542">
    <property type="component" value="Chromosome"/>
</dbReference>
<keyword evidence="5 13" id="KW-1003">Cell membrane</keyword>
<comment type="similarity">
    <text evidence="2 13">Belongs to the type III secretion exporter family.</text>
</comment>
<dbReference type="GO" id="GO:0005886">
    <property type="term" value="C:plasma membrane"/>
    <property type="evidence" value="ECO:0007669"/>
    <property type="project" value="UniProtKB-SubCell"/>
</dbReference>
<evidence type="ECO:0000313" key="16">
    <source>
        <dbReference type="Proteomes" id="UP000018542"/>
    </source>
</evidence>
<organism evidence="15 16">
    <name type="scientific">Hyphomicrobium nitrativorans NL23</name>
    <dbReference type="NCBI Taxonomy" id="1029756"/>
    <lineage>
        <taxon>Bacteria</taxon>
        <taxon>Pseudomonadati</taxon>
        <taxon>Pseudomonadota</taxon>
        <taxon>Alphaproteobacteria</taxon>
        <taxon>Hyphomicrobiales</taxon>
        <taxon>Hyphomicrobiaceae</taxon>
        <taxon>Hyphomicrobium</taxon>
    </lineage>
</organism>
<evidence type="ECO:0000256" key="12">
    <source>
        <dbReference type="ARBA" id="ARBA00025078"/>
    </source>
</evidence>
<evidence type="ECO:0000256" key="14">
    <source>
        <dbReference type="SAM" id="MobiDB-lite"/>
    </source>
</evidence>
<dbReference type="PRINTS" id="PR00950">
    <property type="entry name" value="TYPE3IMSPROT"/>
</dbReference>
<evidence type="ECO:0000256" key="9">
    <source>
        <dbReference type="ARBA" id="ARBA00022989"/>
    </source>
</evidence>
<keyword evidence="6 13" id="KW-0812">Transmembrane</keyword>
<dbReference type="OrthoDB" id="9807950at2"/>
<dbReference type="STRING" id="1029756.W911_04020"/>
<keyword evidence="9 13" id="KW-1133">Transmembrane helix</keyword>
<dbReference type="NCBIfam" id="TIGR00328">
    <property type="entry name" value="flhB"/>
    <property type="match status" value="1"/>
</dbReference>
<evidence type="ECO:0000256" key="7">
    <source>
        <dbReference type="ARBA" id="ARBA00022795"/>
    </source>
</evidence>
<keyword evidence="7 13" id="KW-1005">Bacterial flagellum biogenesis</keyword>
<feature type="transmembrane region" description="Helical" evidence="13">
    <location>
        <begin position="34"/>
        <end position="51"/>
    </location>
</feature>
<dbReference type="RefSeq" id="WP_023786214.1">
    <property type="nucleotide sequence ID" value="NC_022997.1"/>
</dbReference>
<dbReference type="InterPro" id="IPR006135">
    <property type="entry name" value="T3SS_substrate_exporter"/>
</dbReference>
<keyword evidence="15" id="KW-0282">Flagellum</keyword>
<feature type="region of interest" description="Disordered" evidence="14">
    <location>
        <begin position="1"/>
        <end position="25"/>
    </location>
</feature>
<keyword evidence="4 13" id="KW-0813">Transport</keyword>
<keyword evidence="15" id="KW-0969">Cilium</keyword>
<feature type="transmembrane region" description="Helical" evidence="13">
    <location>
        <begin position="148"/>
        <end position="166"/>
    </location>
</feature>
<protein>
    <recommendedName>
        <fullName evidence="3 13">Flagellar biosynthetic protein FlhB</fullName>
    </recommendedName>
</protein>
<dbReference type="Gene3D" id="6.10.250.2080">
    <property type="match status" value="1"/>
</dbReference>
<evidence type="ECO:0000256" key="6">
    <source>
        <dbReference type="ARBA" id="ARBA00022692"/>
    </source>
</evidence>
<keyword evidence="8 13" id="KW-0653">Protein transport</keyword>
<evidence type="ECO:0000256" key="4">
    <source>
        <dbReference type="ARBA" id="ARBA00022448"/>
    </source>
</evidence>
<accession>V5SAH5</accession>
<dbReference type="PANTHER" id="PTHR30531">
    <property type="entry name" value="FLAGELLAR BIOSYNTHETIC PROTEIN FLHB"/>
    <property type="match status" value="1"/>
</dbReference>
<evidence type="ECO:0000256" key="1">
    <source>
        <dbReference type="ARBA" id="ARBA00004651"/>
    </source>
</evidence>
<reference evidence="15 16" key="1">
    <citation type="journal article" date="2014" name="Genome Announc.">
        <title>Complete Genome Sequence of Hyphomicrobium nitrativorans Strain NL23, a Denitrifying Bacterium Isolated from Biofilm of a Methanol-Fed Denitrification System Treating Seawater at the Montreal Biodome.</title>
        <authorList>
            <person name="Martineau C."/>
            <person name="Villeneuve C."/>
            <person name="Mauffrey F."/>
            <person name="Villemur R."/>
        </authorList>
    </citation>
    <scope>NUCLEOTIDE SEQUENCE [LARGE SCALE GENOMIC DNA]</scope>
    <source>
        <strain evidence="15">NL23</strain>
    </source>
</reference>
<proteinExistence type="inferred from homology"/>
<comment type="subcellular location">
    <subcellularLocation>
        <location evidence="1">Cell membrane</location>
        <topology evidence="1">Multi-pass membrane protein</topology>
    </subcellularLocation>
</comment>
<feature type="transmembrane region" description="Helical" evidence="13">
    <location>
        <begin position="94"/>
        <end position="112"/>
    </location>
</feature>
<keyword evidence="10 13" id="KW-0472">Membrane</keyword>
<dbReference type="SUPFAM" id="SSF160544">
    <property type="entry name" value="EscU C-terminal domain-like"/>
    <property type="match status" value="1"/>
</dbReference>
<dbReference type="GO" id="GO:0044780">
    <property type="term" value="P:bacterial-type flagellum assembly"/>
    <property type="evidence" value="ECO:0007669"/>
    <property type="project" value="InterPro"/>
</dbReference>
<sequence length="360" mass="39891">MSDQPDKASKTEEATEKKIRDALEKGQTASSREVATLAGLIATLGALYFFLSSSVLNVRDSLASFIDRPEAFSLKSGADASALLFIVGMEGIKMVGPIVLLLMFAGVAASVVQNQPRIVGTRIEPKLERISLVKGWTRIFGLKGMVEFLKSVFKFLTVGIAGYIALRNADRDIINALFMEPVAIPELMKQMGIKVLVAVIITVAFLVAADIAWSRFSWRRDLRMTKQEVKDEHKQMEGDPLIRMKLRSMQRDRARRRMIASVPKATLIVANPTHYSVALRYVREEGGAPVVVAKGKDLVALKIRFIAEQNGIPIYEDRMLARSLYASVEVDKMIPPEFYKAVAGIILFFAQKGQTARPAM</sequence>
<feature type="transmembrane region" description="Helical" evidence="13">
    <location>
        <begin position="195"/>
        <end position="216"/>
    </location>
</feature>
<evidence type="ECO:0000256" key="10">
    <source>
        <dbReference type="ARBA" id="ARBA00023136"/>
    </source>
</evidence>
<keyword evidence="15" id="KW-0966">Cell projection</keyword>
<dbReference type="InterPro" id="IPR006136">
    <property type="entry name" value="FlhB"/>
</dbReference>
<dbReference type="AlphaFoldDB" id="V5SAH5"/>
<comment type="function">
    <text evidence="12 13">Required for formation of the rod structure in the basal body of the flagellar apparatus. Together with FliI and FliH, may constitute the export apparatus of flagellin.</text>
</comment>
<dbReference type="Gene3D" id="3.40.1690.10">
    <property type="entry name" value="secretion proteins EscU"/>
    <property type="match status" value="1"/>
</dbReference>
<evidence type="ECO:0000256" key="3">
    <source>
        <dbReference type="ARBA" id="ARBA00021622"/>
    </source>
</evidence>
<evidence type="ECO:0000256" key="8">
    <source>
        <dbReference type="ARBA" id="ARBA00022927"/>
    </source>
</evidence>
<keyword evidence="16" id="KW-1185">Reference proteome</keyword>
<dbReference type="PANTHER" id="PTHR30531:SF12">
    <property type="entry name" value="FLAGELLAR BIOSYNTHETIC PROTEIN FLHB"/>
    <property type="match status" value="1"/>
</dbReference>
<gene>
    <name evidence="13 15" type="primary">flhB</name>
    <name evidence="15" type="ORF">W911_04020</name>
</gene>
<dbReference type="InterPro" id="IPR029025">
    <property type="entry name" value="T3SS_substrate_exporter_C"/>
</dbReference>
<name>V5SAH5_9HYPH</name>
<evidence type="ECO:0000256" key="2">
    <source>
        <dbReference type="ARBA" id="ARBA00010690"/>
    </source>
</evidence>
<evidence type="ECO:0000313" key="15">
    <source>
        <dbReference type="EMBL" id="AHB47761.1"/>
    </source>
</evidence>